<feature type="transmembrane region" description="Helical" evidence="10">
    <location>
        <begin position="58"/>
        <end position="77"/>
    </location>
</feature>
<dbReference type="InterPro" id="IPR024024">
    <property type="entry name" value="DltB"/>
</dbReference>
<gene>
    <name evidence="11" type="primary">dltB</name>
    <name evidence="11" type="ORF">EW139_07135</name>
</gene>
<dbReference type="PIRSF" id="PIRSF016636">
    <property type="entry name" value="AlgI_DltB"/>
    <property type="match status" value="1"/>
</dbReference>
<dbReference type="PIRSF" id="PIRSF500216">
    <property type="entry name" value="DltB"/>
    <property type="match status" value="1"/>
</dbReference>
<dbReference type="EMBL" id="CP037939">
    <property type="protein sequence ID" value="QBR47907.1"/>
    <property type="molecule type" value="Genomic_DNA"/>
</dbReference>
<keyword evidence="4 9" id="KW-0808">Transferase</keyword>
<keyword evidence="12" id="KW-1185">Reference proteome</keyword>
<evidence type="ECO:0000313" key="11">
    <source>
        <dbReference type="EMBL" id="QBR47907.1"/>
    </source>
</evidence>
<evidence type="ECO:0000256" key="7">
    <source>
        <dbReference type="ARBA" id="ARBA00023136"/>
    </source>
</evidence>
<feature type="transmembrane region" description="Helical" evidence="10">
    <location>
        <begin position="189"/>
        <end position="212"/>
    </location>
</feature>
<feature type="transmembrane region" description="Helical" evidence="10">
    <location>
        <begin position="115"/>
        <end position="133"/>
    </location>
</feature>
<keyword evidence="8 9" id="KW-0012">Acyltransferase</keyword>
<keyword evidence="3 9" id="KW-1003">Cell membrane</keyword>
<feature type="transmembrane region" description="Helical" evidence="10">
    <location>
        <begin position="316"/>
        <end position="334"/>
    </location>
</feature>
<dbReference type="InterPro" id="IPR051085">
    <property type="entry name" value="MB_O-acyltransferase"/>
</dbReference>
<evidence type="ECO:0000256" key="9">
    <source>
        <dbReference type="PIRNR" id="PIRNR016636"/>
    </source>
</evidence>
<feature type="transmembrane region" description="Helical" evidence="10">
    <location>
        <begin position="218"/>
        <end position="238"/>
    </location>
</feature>
<proteinExistence type="inferred from homology"/>
<feature type="transmembrane region" description="Helical" evidence="10">
    <location>
        <begin position="286"/>
        <end position="304"/>
    </location>
</feature>
<comment type="function">
    <text evidence="9">O-acyltransferase that catalyzes D-alanylation of both teichoic acid and lipoteichoic acid (LTA). D-alanylation of LTA plays an important role in modulating the properties of the cell wall in Gram-positive bacteria, influencing the net charge of the cell wall. Catalyzes D-alanylation from DltC carrier protein.</text>
</comment>
<evidence type="ECO:0000313" key="12">
    <source>
        <dbReference type="Proteomes" id="UP000295756"/>
    </source>
</evidence>
<feature type="transmembrane region" description="Helical" evidence="10">
    <location>
        <begin position="245"/>
        <end position="266"/>
    </location>
</feature>
<comment type="pathway">
    <text evidence="9">Cell wall biogenesis; lipoteichoic acid biosynthesis.</text>
</comment>
<evidence type="ECO:0000256" key="3">
    <source>
        <dbReference type="ARBA" id="ARBA00022475"/>
    </source>
</evidence>
<dbReference type="Pfam" id="PF03062">
    <property type="entry name" value="MBOAT"/>
    <property type="match status" value="1"/>
</dbReference>
<comment type="similarity">
    <text evidence="2 9">Belongs to the membrane-bound acyltransferase family.</text>
</comment>
<dbReference type="NCBIfam" id="TIGR04091">
    <property type="entry name" value="LTA_dltB"/>
    <property type="match status" value="1"/>
</dbReference>
<feature type="transmembrane region" description="Helical" evidence="10">
    <location>
        <begin position="372"/>
        <end position="395"/>
    </location>
</feature>
<keyword evidence="5 10" id="KW-0812">Transmembrane</keyword>
<evidence type="ECO:0000256" key="6">
    <source>
        <dbReference type="ARBA" id="ARBA00022989"/>
    </source>
</evidence>
<organism evidence="11 12">
    <name type="scientific">Leuconostoc kimchii</name>
    <dbReference type="NCBI Taxonomy" id="136609"/>
    <lineage>
        <taxon>Bacteria</taxon>
        <taxon>Bacillati</taxon>
        <taxon>Bacillota</taxon>
        <taxon>Bacilli</taxon>
        <taxon>Lactobacillales</taxon>
        <taxon>Lactobacillaceae</taxon>
        <taxon>Leuconostoc</taxon>
    </lineage>
</organism>
<comment type="subcellular location">
    <subcellularLocation>
        <location evidence="1">Cell membrane</location>
        <topology evidence="1">Multi-pass membrane protein</topology>
    </subcellularLocation>
</comment>
<name>A0ABX5SKI8_9LACO</name>
<accession>A0ABX5SKI8</accession>
<evidence type="ECO:0000256" key="2">
    <source>
        <dbReference type="ARBA" id="ARBA00010323"/>
    </source>
</evidence>
<feature type="transmembrane region" description="Helical" evidence="10">
    <location>
        <begin position="83"/>
        <end position="103"/>
    </location>
</feature>
<feature type="transmembrane region" description="Helical" evidence="10">
    <location>
        <begin position="12"/>
        <end position="29"/>
    </location>
</feature>
<dbReference type="EC" id="2.3.1.-" evidence="9"/>
<dbReference type="Proteomes" id="UP000295756">
    <property type="component" value="Chromosome"/>
</dbReference>
<evidence type="ECO:0000256" key="8">
    <source>
        <dbReference type="ARBA" id="ARBA00023315"/>
    </source>
</evidence>
<sequence>MLNLQPYADPKYFVILLLALLPIAIGLYFGKRLNWYEVVVSLVFIFLMFDGEKYHEGFALVGYMIWQWLLVWAYTLYRKKANGTVVFYIATFLSILPLILVKVAPVANWTHVTSLLGFLGISYLTFRSVAMILETRDGSIKEFNPWLFLRFMLFMPTISSGPIDRYRRFVKDITTVPDRQKYTGMLEKAVWYFFLGFLYKFVISYILGTVLLPQVESLATLSASVHHGWTWWLVPVMYTYGFNLFFDFAGYSLFAVATSYVMGVELPMNFNKPFLSKNLKDFWNRWHISLSFWFRDYIFMRLVFLIMKKKWIKNRVTTSNVAYIANMLIMGFWHGLHWYYIAYGLFHGVGMAINDAWLRYKKKHHVPHNKFTEALAIFITFNVVMVSFLLFSGFLDTLWFK</sequence>
<reference evidence="11 12" key="1">
    <citation type="submission" date="2019-03" db="EMBL/GenBank/DDBJ databases">
        <title>Complete Genome Sequence of Leuconostoc kimchii strain NKJ218 Isolated from Homemade Kimchi.</title>
        <authorList>
            <person name="Jung J.Y."/>
            <person name="Jin H.M."/>
            <person name="Jung J.-W."/>
            <person name="Lee S.-Y."/>
            <person name="Ryu B.-G."/>
            <person name="Han S.-S."/>
            <person name="Kang H.K."/>
            <person name="Choi H.W."/>
            <person name="Chung E.J."/>
            <person name="Choi K.-M."/>
        </authorList>
    </citation>
    <scope>NUCLEOTIDE SEQUENCE [LARGE SCALE GENOMIC DNA]</scope>
    <source>
        <strain evidence="11 12">NKJ218</strain>
    </source>
</reference>
<keyword evidence="6 10" id="KW-1133">Transmembrane helix</keyword>
<evidence type="ECO:0000256" key="10">
    <source>
        <dbReference type="SAM" id="Phobius"/>
    </source>
</evidence>
<dbReference type="RefSeq" id="WP_013103811.1">
    <property type="nucleotide sequence ID" value="NZ_CP037939.1"/>
</dbReference>
<dbReference type="InterPro" id="IPR004299">
    <property type="entry name" value="MBOAT_fam"/>
</dbReference>
<evidence type="ECO:0000256" key="1">
    <source>
        <dbReference type="ARBA" id="ARBA00004651"/>
    </source>
</evidence>
<dbReference type="PANTHER" id="PTHR13285:SF23">
    <property type="entry name" value="TEICHOIC ACID D-ALANYLTRANSFERASE"/>
    <property type="match status" value="1"/>
</dbReference>
<protein>
    <recommendedName>
        <fullName evidence="9">Teichoic acid D-alanyltransferase</fullName>
        <ecNumber evidence="9">2.3.1.-</ecNumber>
    </recommendedName>
</protein>
<keyword evidence="7 9" id="KW-0472">Membrane</keyword>
<dbReference type="PANTHER" id="PTHR13285">
    <property type="entry name" value="ACYLTRANSFERASE"/>
    <property type="match status" value="1"/>
</dbReference>
<dbReference type="InterPro" id="IPR024194">
    <property type="entry name" value="Ac/AlaTfrase_AlgI/DltB"/>
</dbReference>
<evidence type="ECO:0000256" key="4">
    <source>
        <dbReference type="ARBA" id="ARBA00022679"/>
    </source>
</evidence>
<evidence type="ECO:0000256" key="5">
    <source>
        <dbReference type="ARBA" id="ARBA00022692"/>
    </source>
</evidence>